<reference evidence="2" key="1">
    <citation type="submission" date="2020-10" db="EMBL/GenBank/DDBJ databases">
        <authorList>
            <person name="Gilroy R."/>
        </authorList>
    </citation>
    <scope>NUCLEOTIDE SEQUENCE</scope>
    <source>
        <strain evidence="2">CHK121-14286</strain>
    </source>
</reference>
<dbReference type="EMBL" id="DVHL01000016">
    <property type="protein sequence ID" value="HIR65647.1"/>
    <property type="molecule type" value="Genomic_DNA"/>
</dbReference>
<reference evidence="2" key="2">
    <citation type="journal article" date="2021" name="PeerJ">
        <title>Extensive microbial diversity within the chicken gut microbiome revealed by metagenomics and culture.</title>
        <authorList>
            <person name="Gilroy R."/>
            <person name="Ravi A."/>
            <person name="Getino M."/>
            <person name="Pursley I."/>
            <person name="Horton D.L."/>
            <person name="Alikhan N.F."/>
            <person name="Baker D."/>
            <person name="Gharbi K."/>
            <person name="Hall N."/>
            <person name="Watson M."/>
            <person name="Adriaenssens E.M."/>
            <person name="Foster-Nyarko E."/>
            <person name="Jarju S."/>
            <person name="Secka A."/>
            <person name="Antonio M."/>
            <person name="Oren A."/>
            <person name="Chaudhuri R.R."/>
            <person name="La Ragione R."/>
            <person name="Hildebrand F."/>
            <person name="Pallen M.J."/>
        </authorList>
    </citation>
    <scope>NUCLEOTIDE SEQUENCE</scope>
    <source>
        <strain evidence="2">CHK121-14286</strain>
    </source>
</reference>
<dbReference type="AlphaFoldDB" id="A0A9D1J893"/>
<comment type="caution">
    <text evidence="2">The sequence shown here is derived from an EMBL/GenBank/DDBJ whole genome shotgun (WGS) entry which is preliminary data.</text>
</comment>
<keyword evidence="1" id="KW-0472">Membrane</keyword>
<organism evidence="2 3">
    <name type="scientific">Candidatus Fimimonas gallinarum</name>
    <dbReference type="NCBI Taxonomy" id="2840821"/>
    <lineage>
        <taxon>Bacteria</taxon>
        <taxon>Pseudomonadati</taxon>
        <taxon>Myxococcota</taxon>
        <taxon>Myxococcia</taxon>
        <taxon>Myxococcales</taxon>
        <taxon>Cystobacterineae</taxon>
        <taxon>Myxococcaceae</taxon>
        <taxon>Myxococcaceae incertae sedis</taxon>
        <taxon>Candidatus Fimimonas</taxon>
    </lineage>
</organism>
<evidence type="ECO:0008006" key="4">
    <source>
        <dbReference type="Google" id="ProtNLM"/>
    </source>
</evidence>
<evidence type="ECO:0000313" key="3">
    <source>
        <dbReference type="Proteomes" id="UP000824200"/>
    </source>
</evidence>
<feature type="transmembrane region" description="Helical" evidence="1">
    <location>
        <begin position="98"/>
        <end position="115"/>
    </location>
</feature>
<protein>
    <recommendedName>
        <fullName evidence="4">DUF2812 domain-containing protein</fullName>
    </recommendedName>
</protein>
<gene>
    <name evidence="2" type="ORF">IAC95_02000</name>
</gene>
<keyword evidence="1" id="KW-1133">Transmembrane helix</keyword>
<feature type="transmembrane region" description="Helical" evidence="1">
    <location>
        <begin position="121"/>
        <end position="140"/>
    </location>
</feature>
<keyword evidence="1" id="KW-0812">Transmembrane</keyword>
<proteinExistence type="predicted"/>
<name>A0A9D1J893_9BACT</name>
<evidence type="ECO:0000256" key="1">
    <source>
        <dbReference type="SAM" id="Phobius"/>
    </source>
</evidence>
<dbReference type="Proteomes" id="UP000824200">
    <property type="component" value="Unassembled WGS sequence"/>
</dbReference>
<evidence type="ECO:0000313" key="2">
    <source>
        <dbReference type="EMBL" id="HIR65647.1"/>
    </source>
</evidence>
<sequence length="183" mass="21081">MARETKTIQMYPDDDAINQAISLWENFGWEVIGNQRCQEFKKQDSDGTQHFETFNKITFSRDKSASWYGKVAELEQEYIATENELQSKSKQGNPYKKPGIIAPLIAAVVLAFAGYKFLSGVLRYIIMGVGFLLPIVIYIIRIASYNKHKDEIERKESEWYAKVSDMRQRLKDILEEAEALING</sequence>
<accession>A0A9D1J893</accession>